<dbReference type="AlphaFoldDB" id="A0A4D6YKT0"/>
<sequence length="64" mass="7412">MFKINHFNVSKGQALKFLLKKLTLSFKKCISFEDGFNNYDMLSMSGISFIMNNGDKKLKNKLPF</sequence>
<dbReference type="Proteomes" id="UP000298782">
    <property type="component" value="Chromosome"/>
</dbReference>
<evidence type="ECO:0000256" key="4">
    <source>
        <dbReference type="ARBA" id="ARBA00022842"/>
    </source>
</evidence>
<dbReference type="OrthoDB" id="5498330at2"/>
<dbReference type="PANTHER" id="PTHR47267:SF4">
    <property type="entry name" value="PYRIDOXAL PHOSPHATE PHOSPHATASE YIGL"/>
    <property type="match status" value="1"/>
</dbReference>
<keyword evidence="4" id="KW-0460">Magnesium</keyword>
<evidence type="ECO:0000313" key="6">
    <source>
        <dbReference type="Proteomes" id="UP000298782"/>
    </source>
</evidence>
<proteinExistence type="predicted"/>
<dbReference type="RefSeq" id="WP_158353037.1">
    <property type="nucleotide sequence ID" value="NZ_CP034852.1"/>
</dbReference>
<evidence type="ECO:0000313" key="5">
    <source>
        <dbReference type="EMBL" id="QCI26584.1"/>
    </source>
</evidence>
<dbReference type="SUPFAM" id="SSF56784">
    <property type="entry name" value="HAD-like"/>
    <property type="match status" value="1"/>
</dbReference>
<dbReference type="GO" id="GO:0046872">
    <property type="term" value="F:metal ion binding"/>
    <property type="evidence" value="ECO:0007669"/>
    <property type="project" value="UniProtKB-KW"/>
</dbReference>
<dbReference type="Pfam" id="PF08282">
    <property type="entry name" value="Hydrolase_3"/>
    <property type="match status" value="1"/>
</dbReference>
<keyword evidence="6" id="KW-1185">Reference proteome</keyword>
<evidence type="ECO:0000256" key="2">
    <source>
        <dbReference type="ARBA" id="ARBA00022723"/>
    </source>
</evidence>
<evidence type="ECO:0000256" key="3">
    <source>
        <dbReference type="ARBA" id="ARBA00022801"/>
    </source>
</evidence>
<dbReference type="InterPro" id="IPR023214">
    <property type="entry name" value="HAD_sf"/>
</dbReference>
<dbReference type="GO" id="GO:0016787">
    <property type="term" value="F:hydrolase activity"/>
    <property type="evidence" value="ECO:0007669"/>
    <property type="project" value="UniProtKB-KW"/>
</dbReference>
<protein>
    <submittedName>
        <fullName evidence="5">Uncharacterized protein</fullName>
    </submittedName>
</protein>
<dbReference type="EMBL" id="CP034852">
    <property type="protein sequence ID" value="QCI26584.1"/>
    <property type="molecule type" value="Genomic_DNA"/>
</dbReference>
<evidence type="ECO:0000256" key="1">
    <source>
        <dbReference type="ARBA" id="ARBA00001946"/>
    </source>
</evidence>
<dbReference type="PANTHER" id="PTHR47267">
    <property type="match status" value="1"/>
</dbReference>
<accession>A0A4D6YKT0</accession>
<keyword evidence="3" id="KW-0378">Hydrolase</keyword>
<gene>
    <name evidence="5" type="ORF">D9V80_00135</name>
</gene>
<reference evidence="5 6" key="2">
    <citation type="submission" date="2019-05" db="EMBL/GenBank/DDBJ databases">
        <title>Genome evolution of the obligate endosymbiont Buchnera aphidicola.</title>
        <authorList>
            <person name="Moran N.A."/>
        </authorList>
    </citation>
    <scope>NUCLEOTIDE SEQUENCE [LARGE SCALE GENOMIC DNA]</scope>
    <source>
        <strain evidence="5 6">Tca</strain>
    </source>
</reference>
<dbReference type="InterPro" id="IPR036412">
    <property type="entry name" value="HAD-like_sf"/>
</dbReference>
<dbReference type="Gene3D" id="3.40.50.1000">
    <property type="entry name" value="HAD superfamily/HAD-like"/>
    <property type="match status" value="1"/>
</dbReference>
<keyword evidence="2" id="KW-0479">Metal-binding</keyword>
<name>A0A4D6YKT0_9GAMM</name>
<organism evidence="5 6">
    <name type="scientific">Buchnera aphidicola</name>
    <name type="common">Thelaxes californica</name>
    <dbReference type="NCBI Taxonomy" id="1315998"/>
    <lineage>
        <taxon>Bacteria</taxon>
        <taxon>Pseudomonadati</taxon>
        <taxon>Pseudomonadota</taxon>
        <taxon>Gammaproteobacteria</taxon>
        <taxon>Enterobacterales</taxon>
        <taxon>Erwiniaceae</taxon>
        <taxon>Buchnera</taxon>
    </lineage>
</organism>
<reference evidence="5 6" key="1">
    <citation type="submission" date="2018-12" db="EMBL/GenBank/DDBJ databases">
        <authorList>
            <person name="Chong R.A."/>
        </authorList>
    </citation>
    <scope>NUCLEOTIDE SEQUENCE [LARGE SCALE GENOMIC DNA]</scope>
    <source>
        <strain evidence="5 6">Tca</strain>
    </source>
</reference>
<comment type="cofactor">
    <cofactor evidence="1">
        <name>Mg(2+)</name>
        <dbReference type="ChEBI" id="CHEBI:18420"/>
    </cofactor>
</comment>